<dbReference type="OrthoDB" id="5332765at2"/>
<protein>
    <recommendedName>
        <fullName evidence="7">Outer membrane porin</fullName>
    </recommendedName>
</protein>
<dbReference type="Proteomes" id="UP000002714">
    <property type="component" value="Chromosome"/>
</dbReference>
<evidence type="ECO:0000313" key="5">
    <source>
        <dbReference type="EMBL" id="ABB43546.1"/>
    </source>
</evidence>
<evidence type="ECO:0000256" key="1">
    <source>
        <dbReference type="ARBA" id="ARBA00009075"/>
    </source>
</evidence>
<sequence length="493" mass="53919">MKLLKISAVTALVCLMTTALSAEEVKPKRTLQGNMNEVYNTLPKSANNLSEAFTEGMFYGRLRTNAFRWDFRNDDNGDNKAFGLGGSLIYKTAPLAGLSATAGLYYSNSPISNWRQNDSDVGEVKSGKDTFSRYDVRADGDWEMVVLAQAYLQYNISKTDFKLGRQIFESALTASNDTKMIPNTFEGISVESKDLPKTTLKAAYFTAQKLRDHTTFHDVLTFKDSSGDSWNNNDDSGIHQGLTYARLQAANKDTSNELIVAAISNKSIENLKVDATYTAVPDMLSSVIGELNYDIPLGGVTITPGVRYMEQFDNGAGAIGGASLAGNVTDANAASRGYKSGNSLDTSLWMARLVASAGAFKGHIGYSKVEDKADIVAPWRGFPTGGYTRAMAQVNWKADAETIMVEGKYDFGKAKILDGFSAMGRYAIQNSDEKKQASGGQADLSIIHIDLVQKLTPTLDAKIRLAFIDADERTSGVNKDSYNEYRFEINYLF</sequence>
<dbReference type="Gene3D" id="2.40.160.10">
    <property type="entry name" value="Porin"/>
    <property type="match status" value="1"/>
</dbReference>
<reference evidence="5 6" key="1">
    <citation type="journal article" date="2008" name="Appl. Environ. Microbiol.">
        <title>Genome of the epsilonproteobacterial chemolithoautotroph Sulfurimonas denitrificans.</title>
        <authorList>
            <person name="Sievert S.M."/>
            <person name="Scott K.M."/>
            <person name="Klotz M.G."/>
            <person name="Chain P.S.G."/>
            <person name="Hauser L.J."/>
            <person name="Hemp J."/>
            <person name="Huegler M."/>
            <person name="Land M."/>
            <person name="Lapidus A."/>
            <person name="Larimer F.W."/>
            <person name="Lucas S."/>
            <person name="Malfatti S.A."/>
            <person name="Meyer F."/>
            <person name="Paulsen I.T."/>
            <person name="Ren Q."/>
            <person name="Simon J."/>
            <person name="Bailey K."/>
            <person name="Diaz E."/>
            <person name="Fitzpatrick K.A."/>
            <person name="Glover B."/>
            <person name="Gwatney N."/>
            <person name="Korajkic A."/>
            <person name="Long A."/>
            <person name="Mobberley J.M."/>
            <person name="Pantry S.N."/>
            <person name="Pazder G."/>
            <person name="Peterson S."/>
            <person name="Quintanilla J.D."/>
            <person name="Sprinkle R."/>
            <person name="Stephens J."/>
            <person name="Thomas P."/>
            <person name="Vaughn R."/>
            <person name="Weber M.J."/>
            <person name="Wooten L.L."/>
        </authorList>
    </citation>
    <scope>NUCLEOTIDE SEQUENCE [LARGE SCALE GENOMIC DNA]</scope>
    <source>
        <strain evidence="6">ATCC 33889 / DSM 1251</strain>
    </source>
</reference>
<dbReference type="GO" id="GO:0015288">
    <property type="term" value="F:porin activity"/>
    <property type="evidence" value="ECO:0007669"/>
    <property type="project" value="TreeGrafter"/>
</dbReference>
<gene>
    <name evidence="5" type="ordered locus">Suden_0265</name>
</gene>
<feature type="chain" id="PRO_5004219819" description="Outer membrane porin" evidence="4">
    <location>
        <begin position="22"/>
        <end position="493"/>
    </location>
</feature>
<keyword evidence="2" id="KW-0813">Transport</keyword>
<comment type="similarity">
    <text evidence="1">Belongs to the outer membrane porin (Opr) (TC 1.B.25) family.</text>
</comment>
<dbReference type="HOGENOM" id="CLU_554247_0_0_7"/>
<evidence type="ECO:0000256" key="3">
    <source>
        <dbReference type="ARBA" id="ARBA00022729"/>
    </source>
</evidence>
<dbReference type="STRING" id="326298.Suden_0265"/>
<evidence type="ECO:0000256" key="4">
    <source>
        <dbReference type="SAM" id="SignalP"/>
    </source>
</evidence>
<dbReference type="InterPro" id="IPR023614">
    <property type="entry name" value="Porin_dom_sf"/>
</dbReference>
<dbReference type="EMBL" id="CP000153">
    <property type="protein sequence ID" value="ABB43546.1"/>
    <property type="molecule type" value="Genomic_DNA"/>
</dbReference>
<dbReference type="RefSeq" id="WP_011371901.1">
    <property type="nucleotide sequence ID" value="NC_007575.1"/>
</dbReference>
<dbReference type="SUPFAM" id="SSF56935">
    <property type="entry name" value="Porins"/>
    <property type="match status" value="1"/>
</dbReference>
<dbReference type="InterPro" id="IPR005318">
    <property type="entry name" value="OM_porin_bac"/>
</dbReference>
<keyword evidence="3 4" id="KW-0732">Signal</keyword>
<dbReference type="PANTHER" id="PTHR34596">
    <property type="entry name" value="CHITOPORIN"/>
    <property type="match status" value="1"/>
</dbReference>
<dbReference type="GO" id="GO:0016020">
    <property type="term" value="C:membrane"/>
    <property type="evidence" value="ECO:0007669"/>
    <property type="project" value="InterPro"/>
</dbReference>
<organism evidence="5 6">
    <name type="scientific">Sulfurimonas denitrificans (strain ATCC 33889 / DSM 1251)</name>
    <name type="common">Thiomicrospira denitrificans (strain ATCC 33889 / DSM 1251)</name>
    <dbReference type="NCBI Taxonomy" id="326298"/>
    <lineage>
        <taxon>Bacteria</taxon>
        <taxon>Pseudomonadati</taxon>
        <taxon>Campylobacterota</taxon>
        <taxon>Epsilonproteobacteria</taxon>
        <taxon>Campylobacterales</taxon>
        <taxon>Sulfurimonadaceae</taxon>
        <taxon>Sulfurimonas</taxon>
    </lineage>
</organism>
<proteinExistence type="inferred from homology"/>
<dbReference type="AlphaFoldDB" id="Q30TY5"/>
<dbReference type="eggNOG" id="COG4773">
    <property type="taxonomic scope" value="Bacteria"/>
</dbReference>
<dbReference type="PANTHER" id="PTHR34596:SF2">
    <property type="entry name" value="CHITOPORIN"/>
    <property type="match status" value="1"/>
</dbReference>
<evidence type="ECO:0008006" key="7">
    <source>
        <dbReference type="Google" id="ProtNLM"/>
    </source>
</evidence>
<evidence type="ECO:0000256" key="2">
    <source>
        <dbReference type="ARBA" id="ARBA00022448"/>
    </source>
</evidence>
<name>Q30TY5_SULDN</name>
<accession>Q30TY5</accession>
<dbReference type="KEGG" id="tdn:Suden_0265"/>
<evidence type="ECO:0000313" key="6">
    <source>
        <dbReference type="Proteomes" id="UP000002714"/>
    </source>
</evidence>
<keyword evidence="6" id="KW-1185">Reference proteome</keyword>
<dbReference type="Pfam" id="PF03573">
    <property type="entry name" value="OprD"/>
    <property type="match status" value="1"/>
</dbReference>
<feature type="signal peptide" evidence="4">
    <location>
        <begin position="1"/>
        <end position="21"/>
    </location>
</feature>